<dbReference type="Gene3D" id="3.40.50.200">
    <property type="entry name" value="Peptidase S8/S53 domain"/>
    <property type="match status" value="1"/>
</dbReference>
<feature type="chain" id="PRO_5003121075" description="Peptidase S8/S53 domain-containing protein" evidence="4">
    <location>
        <begin position="17"/>
        <end position="266"/>
    </location>
</feature>
<dbReference type="SUPFAM" id="SSF52743">
    <property type="entry name" value="Subtilisin-like"/>
    <property type="match status" value="1"/>
</dbReference>
<dbReference type="STRING" id="88036.D8QPR4"/>
<dbReference type="InterPro" id="IPR045051">
    <property type="entry name" value="SBT"/>
</dbReference>
<dbReference type="InterPro" id="IPR000209">
    <property type="entry name" value="Peptidase_S8/S53_dom"/>
</dbReference>
<evidence type="ECO:0000256" key="4">
    <source>
        <dbReference type="SAM" id="SignalP"/>
    </source>
</evidence>
<proteinExistence type="inferred from homology"/>
<dbReference type="InterPro" id="IPR036852">
    <property type="entry name" value="Peptidase_S8/S53_dom_sf"/>
</dbReference>
<reference evidence="6 7" key="1">
    <citation type="journal article" date="2011" name="Science">
        <title>The Selaginella genome identifies genetic changes associated with the evolution of vascular plants.</title>
        <authorList>
            <person name="Banks J.A."/>
            <person name="Nishiyama T."/>
            <person name="Hasebe M."/>
            <person name="Bowman J.L."/>
            <person name="Gribskov M."/>
            <person name="dePamphilis C."/>
            <person name="Albert V.A."/>
            <person name="Aono N."/>
            <person name="Aoyama T."/>
            <person name="Ambrose B.A."/>
            <person name="Ashton N.W."/>
            <person name="Axtell M.J."/>
            <person name="Barker E."/>
            <person name="Barker M.S."/>
            <person name="Bennetzen J.L."/>
            <person name="Bonawitz N.D."/>
            <person name="Chapple C."/>
            <person name="Cheng C."/>
            <person name="Correa L.G."/>
            <person name="Dacre M."/>
            <person name="DeBarry J."/>
            <person name="Dreyer I."/>
            <person name="Elias M."/>
            <person name="Engstrom E.M."/>
            <person name="Estelle M."/>
            <person name="Feng L."/>
            <person name="Finet C."/>
            <person name="Floyd S.K."/>
            <person name="Frommer W.B."/>
            <person name="Fujita T."/>
            <person name="Gramzow L."/>
            <person name="Gutensohn M."/>
            <person name="Harholt J."/>
            <person name="Hattori M."/>
            <person name="Heyl A."/>
            <person name="Hirai T."/>
            <person name="Hiwatashi Y."/>
            <person name="Ishikawa M."/>
            <person name="Iwata M."/>
            <person name="Karol K.G."/>
            <person name="Koehler B."/>
            <person name="Kolukisaoglu U."/>
            <person name="Kubo M."/>
            <person name="Kurata T."/>
            <person name="Lalonde S."/>
            <person name="Li K."/>
            <person name="Li Y."/>
            <person name="Litt A."/>
            <person name="Lyons E."/>
            <person name="Manning G."/>
            <person name="Maruyama T."/>
            <person name="Michael T.P."/>
            <person name="Mikami K."/>
            <person name="Miyazaki S."/>
            <person name="Morinaga S."/>
            <person name="Murata T."/>
            <person name="Mueller-Roeber B."/>
            <person name="Nelson D.R."/>
            <person name="Obara M."/>
            <person name="Oguri Y."/>
            <person name="Olmstead R.G."/>
            <person name="Onodera N."/>
            <person name="Petersen B.L."/>
            <person name="Pils B."/>
            <person name="Prigge M."/>
            <person name="Rensing S.A."/>
            <person name="Riano-Pachon D.M."/>
            <person name="Roberts A.W."/>
            <person name="Sato Y."/>
            <person name="Scheller H.V."/>
            <person name="Schulz B."/>
            <person name="Schulz C."/>
            <person name="Shakirov E.V."/>
            <person name="Shibagaki N."/>
            <person name="Shinohara N."/>
            <person name="Shippen D.E."/>
            <person name="Soerensen I."/>
            <person name="Sotooka R."/>
            <person name="Sugimoto N."/>
            <person name="Sugita M."/>
            <person name="Sumikawa N."/>
            <person name="Tanurdzic M."/>
            <person name="Theissen G."/>
            <person name="Ulvskov P."/>
            <person name="Wakazuki S."/>
            <person name="Weng J.K."/>
            <person name="Willats W.W."/>
            <person name="Wipf D."/>
            <person name="Wolf P.G."/>
            <person name="Yang L."/>
            <person name="Zimmer A.D."/>
            <person name="Zhu Q."/>
            <person name="Mitros T."/>
            <person name="Hellsten U."/>
            <person name="Loque D."/>
            <person name="Otillar R."/>
            <person name="Salamov A."/>
            <person name="Schmutz J."/>
            <person name="Shapiro H."/>
            <person name="Lindquist E."/>
            <person name="Lucas S."/>
            <person name="Rokhsar D."/>
            <person name="Grigoriev I.V."/>
        </authorList>
    </citation>
    <scope>NUCLEOTIDE SEQUENCE [LARGE SCALE GENOMIC DNA]</scope>
</reference>
<dbReference type="OMA" id="NFTCNKV"/>
<accession>D8QPR4</accession>
<dbReference type="EMBL" id="GL377565">
    <property type="protein sequence ID" value="EFJ38324.1"/>
    <property type="molecule type" value="Genomic_DNA"/>
</dbReference>
<sequence length="266" mass="27847">MLTLLLFLTEMPEVLSIFPSRTLELQTTRSWDFLGLPRTPQAALPGIAIPTGSSDVIIGILDTAGIWPESKSFDDTGMAPVPARWNGACENAPGTNASVVVHCNKKIVGAKYYRAGLSPNASIAYSNPRDFAGHGTGVSAIAAGMPVKNVSMEDGLAQGDARGGFPAARIAMYKVCWGFQCYDIDIVAALDDAINDGVDIISLSIGDDPVVYSVDSIAIGAYHAIERGIVVSCACGNSGRVPGSVTNVAPWIFTVGASSIDRKVTP</sequence>
<dbReference type="HOGENOM" id="CLU_000625_0_2_1"/>
<keyword evidence="2 4" id="KW-0732">Signal</keyword>
<dbReference type="GO" id="GO:0006508">
    <property type="term" value="P:proteolysis"/>
    <property type="evidence" value="ECO:0007669"/>
    <property type="project" value="InterPro"/>
</dbReference>
<dbReference type="PANTHER" id="PTHR10795">
    <property type="entry name" value="PROPROTEIN CONVERTASE SUBTILISIN/KEXIN"/>
    <property type="match status" value="1"/>
</dbReference>
<dbReference type="GO" id="GO:0004252">
    <property type="term" value="F:serine-type endopeptidase activity"/>
    <property type="evidence" value="ECO:0007669"/>
    <property type="project" value="InterPro"/>
</dbReference>
<evidence type="ECO:0000313" key="7">
    <source>
        <dbReference type="Proteomes" id="UP000001514"/>
    </source>
</evidence>
<dbReference type="PROSITE" id="PS51892">
    <property type="entry name" value="SUBTILASE"/>
    <property type="match status" value="1"/>
</dbReference>
<dbReference type="Proteomes" id="UP000001514">
    <property type="component" value="Unassembled WGS sequence"/>
</dbReference>
<evidence type="ECO:0000256" key="1">
    <source>
        <dbReference type="ARBA" id="ARBA00011073"/>
    </source>
</evidence>
<evidence type="ECO:0000256" key="3">
    <source>
        <dbReference type="PROSITE-ProRule" id="PRU01240"/>
    </source>
</evidence>
<evidence type="ECO:0000259" key="5">
    <source>
        <dbReference type="Pfam" id="PF00082"/>
    </source>
</evidence>
<dbReference type="InParanoid" id="D8QPR4"/>
<evidence type="ECO:0000313" key="6">
    <source>
        <dbReference type="EMBL" id="EFJ38324.1"/>
    </source>
</evidence>
<dbReference type="KEGG" id="smo:SELMODRAFT_73346"/>
<dbReference type="AlphaFoldDB" id="D8QPR4"/>
<protein>
    <recommendedName>
        <fullName evidence="5">Peptidase S8/S53 domain-containing protein</fullName>
    </recommendedName>
</protein>
<dbReference type="Pfam" id="PF00082">
    <property type="entry name" value="Peptidase_S8"/>
    <property type="match status" value="1"/>
</dbReference>
<feature type="signal peptide" evidence="4">
    <location>
        <begin position="1"/>
        <end position="16"/>
    </location>
</feature>
<organism evidence="7">
    <name type="scientific">Selaginella moellendorffii</name>
    <name type="common">Spikemoss</name>
    <dbReference type="NCBI Taxonomy" id="88036"/>
    <lineage>
        <taxon>Eukaryota</taxon>
        <taxon>Viridiplantae</taxon>
        <taxon>Streptophyta</taxon>
        <taxon>Embryophyta</taxon>
        <taxon>Tracheophyta</taxon>
        <taxon>Lycopodiopsida</taxon>
        <taxon>Selaginellales</taxon>
        <taxon>Selaginellaceae</taxon>
        <taxon>Selaginella</taxon>
    </lineage>
</organism>
<feature type="domain" description="Peptidase S8/S53" evidence="5">
    <location>
        <begin position="54"/>
        <end position="259"/>
    </location>
</feature>
<dbReference type="Gramene" id="EFJ38324">
    <property type="protein sequence ID" value="EFJ38324"/>
    <property type="gene ID" value="SELMODRAFT_73346"/>
</dbReference>
<gene>
    <name evidence="6" type="ORF">SELMODRAFT_73346</name>
</gene>
<name>D8QPR4_SELML</name>
<evidence type="ECO:0000256" key="2">
    <source>
        <dbReference type="ARBA" id="ARBA00022729"/>
    </source>
</evidence>
<keyword evidence="7" id="KW-1185">Reference proteome</keyword>
<comment type="similarity">
    <text evidence="1 3">Belongs to the peptidase S8 family.</text>
</comment>
<comment type="caution">
    <text evidence="3">Lacks conserved residue(s) required for the propagation of feature annotation.</text>
</comment>